<feature type="coiled-coil region" evidence="13">
    <location>
        <begin position="52"/>
        <end position="79"/>
    </location>
</feature>
<dbReference type="AlphaFoldDB" id="A0A1G7U6G3"/>
<evidence type="ECO:0000256" key="9">
    <source>
        <dbReference type="ARBA" id="ARBA00076414"/>
    </source>
</evidence>
<evidence type="ECO:0000256" key="4">
    <source>
        <dbReference type="ARBA" id="ARBA00022490"/>
    </source>
</evidence>
<dbReference type="CDD" id="cd00446">
    <property type="entry name" value="GrpE"/>
    <property type="match status" value="1"/>
</dbReference>
<dbReference type="GO" id="GO:0051087">
    <property type="term" value="F:protein-folding chaperone binding"/>
    <property type="evidence" value="ECO:0007669"/>
    <property type="project" value="InterPro"/>
</dbReference>
<feature type="region of interest" description="Disordered" evidence="14">
    <location>
        <begin position="1"/>
        <end position="47"/>
    </location>
</feature>
<evidence type="ECO:0000256" key="1">
    <source>
        <dbReference type="ARBA" id="ARBA00004496"/>
    </source>
</evidence>
<evidence type="ECO:0000313" key="16">
    <source>
        <dbReference type="Proteomes" id="UP000198923"/>
    </source>
</evidence>
<dbReference type="PANTHER" id="PTHR21237">
    <property type="entry name" value="GRPE PROTEIN"/>
    <property type="match status" value="1"/>
</dbReference>
<reference evidence="15 16" key="1">
    <citation type="submission" date="2016-10" db="EMBL/GenBank/DDBJ databases">
        <authorList>
            <person name="de Groot N.N."/>
        </authorList>
    </citation>
    <scope>NUCLEOTIDE SEQUENCE [LARGE SCALE GENOMIC DNA]</scope>
    <source>
        <strain evidence="15 16">CPCC 201354</strain>
    </source>
</reference>
<evidence type="ECO:0000256" key="8">
    <source>
        <dbReference type="ARBA" id="ARBA00072274"/>
    </source>
</evidence>
<dbReference type="HAMAP" id="MF_01151">
    <property type="entry name" value="GrpE"/>
    <property type="match status" value="1"/>
</dbReference>
<dbReference type="STRING" id="504805.SAMN05421505_104126"/>
<dbReference type="GO" id="GO:0006457">
    <property type="term" value="P:protein folding"/>
    <property type="evidence" value="ECO:0007669"/>
    <property type="project" value="InterPro"/>
</dbReference>
<evidence type="ECO:0000256" key="14">
    <source>
        <dbReference type="SAM" id="MobiDB-lite"/>
    </source>
</evidence>
<dbReference type="GO" id="GO:0042803">
    <property type="term" value="F:protein homodimerization activity"/>
    <property type="evidence" value="ECO:0007669"/>
    <property type="project" value="InterPro"/>
</dbReference>
<gene>
    <name evidence="10" type="primary">grpE</name>
    <name evidence="15" type="ORF">SAMN05421505_104126</name>
</gene>
<keyword evidence="6 10" id="KW-0143">Chaperone</keyword>
<feature type="compositionally biased region" description="Low complexity" evidence="14">
    <location>
        <begin position="187"/>
        <end position="215"/>
    </location>
</feature>
<comment type="similarity">
    <text evidence="2 10 12">Belongs to the GrpE family.</text>
</comment>
<dbReference type="InterPro" id="IPR000740">
    <property type="entry name" value="GrpE"/>
</dbReference>
<dbReference type="PROSITE" id="PS01071">
    <property type="entry name" value="GRPE"/>
    <property type="match status" value="1"/>
</dbReference>
<dbReference type="SUPFAM" id="SSF51064">
    <property type="entry name" value="Head domain of nucleotide exchange factor GrpE"/>
    <property type="match status" value="1"/>
</dbReference>
<dbReference type="FunFam" id="2.30.22.10:FF:000001">
    <property type="entry name" value="Protein GrpE"/>
    <property type="match status" value="1"/>
</dbReference>
<dbReference type="InterPro" id="IPR013805">
    <property type="entry name" value="GrpE_CC"/>
</dbReference>
<dbReference type="InterPro" id="IPR009012">
    <property type="entry name" value="GrpE_head"/>
</dbReference>
<evidence type="ECO:0000256" key="3">
    <source>
        <dbReference type="ARBA" id="ARBA00011738"/>
    </source>
</evidence>
<proteinExistence type="inferred from homology"/>
<keyword evidence="4 10" id="KW-0963">Cytoplasm</keyword>
<evidence type="ECO:0000256" key="2">
    <source>
        <dbReference type="ARBA" id="ARBA00009054"/>
    </source>
</evidence>
<dbReference type="GO" id="GO:0051082">
    <property type="term" value="F:unfolded protein binding"/>
    <property type="evidence" value="ECO:0007669"/>
    <property type="project" value="TreeGrafter"/>
</dbReference>
<evidence type="ECO:0000256" key="10">
    <source>
        <dbReference type="HAMAP-Rule" id="MF_01151"/>
    </source>
</evidence>
<dbReference type="Gene3D" id="2.30.22.10">
    <property type="entry name" value="Head domain of nucleotide exchange factor GrpE"/>
    <property type="match status" value="1"/>
</dbReference>
<evidence type="ECO:0000256" key="13">
    <source>
        <dbReference type="SAM" id="Coils"/>
    </source>
</evidence>
<dbReference type="PRINTS" id="PR00773">
    <property type="entry name" value="GRPEPROTEIN"/>
</dbReference>
<dbReference type="NCBIfam" id="NF010760">
    <property type="entry name" value="PRK14163.1"/>
    <property type="match status" value="1"/>
</dbReference>
<name>A0A1G7U6G3_9ACTN</name>
<keyword evidence="5 10" id="KW-0346">Stress response</keyword>
<keyword evidence="13" id="KW-0175">Coiled coil</keyword>
<accession>A0A1G7U6G3</accession>
<sequence length="231" mass="23949">MNTRENGPEEEPVIRDNRKINPKTGQAREGSGKPADTSAAPAGAGSELGVQLAERTADLQRLQAEYSNYRKRVERDRVAVREHAVAGAITELLPVLDDIGRARDHGELTGGFAKVSESLEGALTKLGLAPFGVKGDPFDPTVHEALMHSYSAEVTEPTCVEILQPGYRIGERVLRPARVAVAEPDESGAAPEAAGSAEGSGSSGASGSTGSTGSTGSKGPGFSGDILSDDN</sequence>
<comment type="subunit">
    <text evidence="3 10">Homodimer.</text>
</comment>
<dbReference type="PANTHER" id="PTHR21237:SF23">
    <property type="entry name" value="GRPE PROTEIN HOMOLOG, MITOCHONDRIAL"/>
    <property type="match status" value="1"/>
</dbReference>
<dbReference type="GO" id="GO:0005737">
    <property type="term" value="C:cytoplasm"/>
    <property type="evidence" value="ECO:0007669"/>
    <property type="project" value="UniProtKB-SubCell"/>
</dbReference>
<dbReference type="Pfam" id="PF01025">
    <property type="entry name" value="GrpE"/>
    <property type="match status" value="1"/>
</dbReference>
<evidence type="ECO:0000256" key="12">
    <source>
        <dbReference type="RuleBase" id="RU004478"/>
    </source>
</evidence>
<keyword evidence="16" id="KW-1185">Reference proteome</keyword>
<dbReference type="GO" id="GO:0000774">
    <property type="term" value="F:adenyl-nucleotide exchange factor activity"/>
    <property type="evidence" value="ECO:0007669"/>
    <property type="project" value="InterPro"/>
</dbReference>
<evidence type="ECO:0000256" key="6">
    <source>
        <dbReference type="ARBA" id="ARBA00023186"/>
    </source>
</evidence>
<evidence type="ECO:0000256" key="11">
    <source>
        <dbReference type="RuleBase" id="RU000639"/>
    </source>
</evidence>
<comment type="function">
    <text evidence="7 10 11">Participates actively in the response to hyperosmotic and heat shock by preventing the aggregation of stress-denatured proteins, in association with DnaK and GrpE. It is the nucleotide exchange factor for DnaK and may function as a thermosensor. Unfolded proteins bind initially to DnaJ; upon interaction with the DnaJ-bound protein, DnaK hydrolyzes its bound ATP, resulting in the formation of a stable complex. GrpE releases ADP from DnaK; ATP binding to DnaK triggers the release of the substrate protein, thus completing the reaction cycle. Several rounds of ATP-dependent interactions between DnaJ, DnaK and GrpE are required for fully efficient folding.</text>
</comment>
<evidence type="ECO:0000256" key="5">
    <source>
        <dbReference type="ARBA" id="ARBA00023016"/>
    </source>
</evidence>
<dbReference type="SUPFAM" id="SSF58014">
    <property type="entry name" value="Coiled-coil domain of nucleotide exchange factor GrpE"/>
    <property type="match status" value="1"/>
</dbReference>
<dbReference type="Proteomes" id="UP000198923">
    <property type="component" value="Unassembled WGS sequence"/>
</dbReference>
<dbReference type="Gene3D" id="3.90.20.20">
    <property type="match status" value="1"/>
</dbReference>
<dbReference type="EMBL" id="FNCN01000004">
    <property type="protein sequence ID" value="SDG43232.1"/>
    <property type="molecule type" value="Genomic_DNA"/>
</dbReference>
<evidence type="ECO:0000256" key="7">
    <source>
        <dbReference type="ARBA" id="ARBA00053401"/>
    </source>
</evidence>
<dbReference type="OrthoDB" id="5191115at2"/>
<feature type="region of interest" description="Disordered" evidence="14">
    <location>
        <begin position="183"/>
        <end position="231"/>
    </location>
</feature>
<organism evidence="15 16">
    <name type="scientific">Sinosporangium album</name>
    <dbReference type="NCBI Taxonomy" id="504805"/>
    <lineage>
        <taxon>Bacteria</taxon>
        <taxon>Bacillati</taxon>
        <taxon>Actinomycetota</taxon>
        <taxon>Actinomycetes</taxon>
        <taxon>Streptosporangiales</taxon>
        <taxon>Streptosporangiaceae</taxon>
        <taxon>Sinosporangium</taxon>
    </lineage>
</organism>
<evidence type="ECO:0000313" key="15">
    <source>
        <dbReference type="EMBL" id="SDG43232.1"/>
    </source>
</evidence>
<protein>
    <recommendedName>
        <fullName evidence="8 10">Protein GrpE</fullName>
    </recommendedName>
    <alternativeName>
        <fullName evidence="9 10">HSP-70 cofactor</fullName>
    </alternativeName>
</protein>
<comment type="subcellular location">
    <subcellularLocation>
        <location evidence="1 10">Cytoplasm</location>
    </subcellularLocation>
</comment>